<dbReference type="PANTHER" id="PTHR48084:SF4">
    <property type="entry name" value="2-OXOGLUTARATE OXIDOREDUCTASE SUBUNIT KORB"/>
    <property type="match status" value="1"/>
</dbReference>
<dbReference type="InterPro" id="IPR011766">
    <property type="entry name" value="TPP_enzyme_TPP-bd"/>
</dbReference>
<dbReference type="GO" id="GO:0044281">
    <property type="term" value="P:small molecule metabolic process"/>
    <property type="evidence" value="ECO:0007669"/>
    <property type="project" value="UniProtKB-ARBA"/>
</dbReference>
<dbReference type="GO" id="GO:0016625">
    <property type="term" value="F:oxidoreductase activity, acting on the aldehyde or oxo group of donors, iron-sulfur protein as acceptor"/>
    <property type="evidence" value="ECO:0007669"/>
    <property type="project" value="UniProtKB-ARBA"/>
</dbReference>
<accession>A0AAU7QR33</accession>
<organism evidence="3">
    <name type="scientific">Candidatus Shikimatogenerans sp. Tser</name>
    <dbReference type="NCBI Taxonomy" id="3158568"/>
    <lineage>
        <taxon>Bacteria</taxon>
        <taxon>Pseudomonadati</taxon>
        <taxon>Bacteroidota</taxon>
        <taxon>Flavobacteriia</taxon>
        <taxon>Flavobacteriales</taxon>
        <taxon>Candidatus Shikimatogenerans</taxon>
    </lineage>
</organism>
<dbReference type="InterPro" id="IPR051457">
    <property type="entry name" value="2-oxoacid:Fd_oxidoreductase"/>
</dbReference>
<feature type="domain" description="Thiamine pyrophosphate enzyme TPP-binding" evidence="2">
    <location>
        <begin position="33"/>
        <end position="118"/>
    </location>
</feature>
<evidence type="ECO:0000259" key="2">
    <source>
        <dbReference type="Pfam" id="PF02775"/>
    </source>
</evidence>
<dbReference type="SUPFAM" id="SSF52518">
    <property type="entry name" value="Thiamin diphosphate-binding fold (THDP-binding)"/>
    <property type="match status" value="1"/>
</dbReference>
<dbReference type="GO" id="GO:0045333">
    <property type="term" value="P:cellular respiration"/>
    <property type="evidence" value="ECO:0007669"/>
    <property type="project" value="UniProtKB-ARBA"/>
</dbReference>
<dbReference type="EMBL" id="CP157893">
    <property type="protein sequence ID" value="XBT18283.1"/>
    <property type="molecule type" value="Genomic_DNA"/>
</dbReference>
<dbReference type="PANTHER" id="PTHR48084">
    <property type="entry name" value="2-OXOGLUTARATE OXIDOREDUCTASE SUBUNIT KORB-RELATED"/>
    <property type="match status" value="1"/>
</dbReference>
<keyword evidence="1" id="KW-0560">Oxidoreductase</keyword>
<evidence type="ECO:0000256" key="1">
    <source>
        <dbReference type="ARBA" id="ARBA00023002"/>
    </source>
</evidence>
<proteinExistence type="predicted"/>
<evidence type="ECO:0000313" key="3">
    <source>
        <dbReference type="EMBL" id="XBT18283.1"/>
    </source>
</evidence>
<reference evidence="3" key="1">
    <citation type="submission" date="2024-06" db="EMBL/GenBank/DDBJ databases">
        <title>Diversity, functionality, and evolutionary history of bacterial symbionts in false click beetles (Coleoptera, Throscidae).</title>
        <authorList>
            <person name="Wierz J.C."/>
            <person name="Malm H."/>
            <person name="Kaltenpoth M."/>
            <person name="Engl T."/>
        </authorList>
    </citation>
    <scope>NUCLEOTIDE SEQUENCE</scope>
    <source>
        <strain evidence="3">Tser</strain>
    </source>
</reference>
<dbReference type="InterPro" id="IPR029061">
    <property type="entry name" value="THDP-binding"/>
</dbReference>
<dbReference type="Gene3D" id="3.40.50.970">
    <property type="match status" value="1"/>
</dbReference>
<dbReference type="AlphaFoldDB" id="A0AAU7QR33"/>
<dbReference type="Pfam" id="PF02775">
    <property type="entry name" value="TPP_enzyme_C"/>
    <property type="match status" value="1"/>
</dbReference>
<gene>
    <name evidence="3" type="ORF">ABNO52_01065</name>
</gene>
<dbReference type="GO" id="GO:0030976">
    <property type="term" value="F:thiamine pyrophosphate binding"/>
    <property type="evidence" value="ECO:0007669"/>
    <property type="project" value="InterPro"/>
</dbReference>
<name>A0AAU7QR33_9FLAO</name>
<sequence length="252" mass="29677">MGCGNYIILKNINNILKYKLKINFKNIIFVSGIGCSSRMVHYLNYLSINGTHGRSASIATGIYLVNKKIKIIIISGDGDTLSIGLNHFIHLVINNINLLYLMINNSIYALTKGQKNNILFKFNVLLMLLILKCKFIARVYDNYKYFNKIFIKAFKIKSLSFIEIIQYCSIYNKTFINYNNIFILKNKNIIKNKKYCILYKDNKFIISPLKKKIYNKKFLFIHEYNNYNKVFLLLNFFYKKNISYMGIIYNNI</sequence>
<protein>
    <submittedName>
        <fullName evidence="3">Thiamine pyrophosphate-dependent enzyme</fullName>
    </submittedName>
</protein>